<organism evidence="1 2">
    <name type="scientific">Stichopus japonicus</name>
    <name type="common">Sea cucumber</name>
    <dbReference type="NCBI Taxonomy" id="307972"/>
    <lineage>
        <taxon>Eukaryota</taxon>
        <taxon>Metazoa</taxon>
        <taxon>Echinodermata</taxon>
        <taxon>Eleutherozoa</taxon>
        <taxon>Echinozoa</taxon>
        <taxon>Holothuroidea</taxon>
        <taxon>Aspidochirotacea</taxon>
        <taxon>Aspidochirotida</taxon>
        <taxon>Stichopodidae</taxon>
        <taxon>Apostichopus</taxon>
    </lineage>
</organism>
<name>A0A2G8JZJ7_STIJA</name>
<accession>A0A2G8JZJ7</accession>
<dbReference type="Proteomes" id="UP000230750">
    <property type="component" value="Unassembled WGS sequence"/>
</dbReference>
<proteinExistence type="predicted"/>
<protein>
    <submittedName>
        <fullName evidence="1">Uncharacterized protein</fullName>
    </submittedName>
</protein>
<evidence type="ECO:0000313" key="1">
    <source>
        <dbReference type="EMBL" id="PIK41163.1"/>
    </source>
</evidence>
<dbReference type="AlphaFoldDB" id="A0A2G8JZJ7"/>
<evidence type="ECO:0000313" key="2">
    <source>
        <dbReference type="Proteomes" id="UP000230750"/>
    </source>
</evidence>
<sequence length="213" mass="24094">MTSAEVAEMIIEVQLALPRCSEEQVFTLEEFLKLQEVEKAKAEGKSYLYILKRYLHSEELEGEPDEEEVVVAVIKAAVPGSRLRNYLEGRTHITLTELHRINRANIQEKEATTIFQELSTVCQGPKETAHSFVLRAMDLRQKVLFASQETGAGVVFPNDQAQQMFLHAVSTGLQSDDVRQQLQPLLKKTSTSDEDFLETLSICVGQETERLKK</sequence>
<comment type="caution">
    <text evidence="1">The sequence shown here is derived from an EMBL/GenBank/DDBJ whole genome shotgun (WGS) entry which is preliminary data.</text>
</comment>
<reference evidence="1 2" key="1">
    <citation type="journal article" date="2017" name="PLoS Biol.">
        <title>The sea cucumber genome provides insights into morphological evolution and visceral regeneration.</title>
        <authorList>
            <person name="Zhang X."/>
            <person name="Sun L."/>
            <person name="Yuan J."/>
            <person name="Sun Y."/>
            <person name="Gao Y."/>
            <person name="Zhang L."/>
            <person name="Li S."/>
            <person name="Dai H."/>
            <person name="Hamel J.F."/>
            <person name="Liu C."/>
            <person name="Yu Y."/>
            <person name="Liu S."/>
            <person name="Lin W."/>
            <person name="Guo K."/>
            <person name="Jin S."/>
            <person name="Xu P."/>
            <person name="Storey K.B."/>
            <person name="Huan P."/>
            <person name="Zhang T."/>
            <person name="Zhou Y."/>
            <person name="Zhang J."/>
            <person name="Lin C."/>
            <person name="Li X."/>
            <person name="Xing L."/>
            <person name="Huo D."/>
            <person name="Sun M."/>
            <person name="Wang L."/>
            <person name="Mercier A."/>
            <person name="Li F."/>
            <person name="Yang H."/>
            <person name="Xiang J."/>
        </authorList>
    </citation>
    <scope>NUCLEOTIDE SEQUENCE [LARGE SCALE GENOMIC DNA]</scope>
    <source>
        <strain evidence="1">Shaxun</strain>
        <tissue evidence="1">Muscle</tissue>
    </source>
</reference>
<gene>
    <name evidence="1" type="ORF">BSL78_21987</name>
</gene>
<dbReference type="OrthoDB" id="10068084at2759"/>
<keyword evidence="2" id="KW-1185">Reference proteome</keyword>
<dbReference type="EMBL" id="MRZV01001045">
    <property type="protein sequence ID" value="PIK41163.1"/>
    <property type="molecule type" value="Genomic_DNA"/>
</dbReference>